<evidence type="ECO:0000256" key="3">
    <source>
        <dbReference type="ARBA" id="ARBA00022989"/>
    </source>
</evidence>
<dbReference type="Pfam" id="PF01490">
    <property type="entry name" value="Aa_trans"/>
    <property type="match status" value="1"/>
</dbReference>
<dbReference type="PANTHER" id="PTHR22950">
    <property type="entry name" value="AMINO ACID TRANSPORTER"/>
    <property type="match status" value="1"/>
</dbReference>
<organism evidence="8 9">
    <name type="scientific">Papilio machaon</name>
    <name type="common">Old World swallowtail butterfly</name>
    <dbReference type="NCBI Taxonomy" id="76193"/>
    <lineage>
        <taxon>Eukaryota</taxon>
        <taxon>Metazoa</taxon>
        <taxon>Ecdysozoa</taxon>
        <taxon>Arthropoda</taxon>
        <taxon>Hexapoda</taxon>
        <taxon>Insecta</taxon>
        <taxon>Pterygota</taxon>
        <taxon>Neoptera</taxon>
        <taxon>Endopterygota</taxon>
        <taxon>Lepidoptera</taxon>
        <taxon>Glossata</taxon>
        <taxon>Ditrysia</taxon>
        <taxon>Papilionoidea</taxon>
        <taxon>Papilionidae</taxon>
        <taxon>Papilioninae</taxon>
        <taxon>Papilio</taxon>
    </lineage>
</organism>
<evidence type="ECO:0000259" key="7">
    <source>
        <dbReference type="Pfam" id="PF01490"/>
    </source>
</evidence>
<comment type="subcellular location">
    <subcellularLocation>
        <location evidence="1">Membrane</location>
        <topology evidence="1">Multi-pass membrane protein</topology>
    </subcellularLocation>
</comment>
<feature type="transmembrane region" description="Helical" evidence="6">
    <location>
        <begin position="239"/>
        <end position="259"/>
    </location>
</feature>
<feature type="region of interest" description="Disordered" evidence="5">
    <location>
        <begin position="1"/>
        <end position="20"/>
    </location>
</feature>
<keyword evidence="9" id="KW-1185">Reference proteome</keyword>
<evidence type="ECO:0000256" key="4">
    <source>
        <dbReference type="ARBA" id="ARBA00023136"/>
    </source>
</evidence>
<dbReference type="InterPro" id="IPR013057">
    <property type="entry name" value="AA_transpt_TM"/>
</dbReference>
<name>A0A194R5N7_PAPMA</name>
<evidence type="ECO:0000256" key="2">
    <source>
        <dbReference type="ARBA" id="ARBA00022692"/>
    </source>
</evidence>
<feature type="transmembrane region" description="Helical" evidence="6">
    <location>
        <begin position="170"/>
        <end position="195"/>
    </location>
</feature>
<dbReference type="PANTHER" id="PTHR22950:SF494">
    <property type="entry name" value="GH04538P"/>
    <property type="match status" value="1"/>
</dbReference>
<keyword evidence="4 6" id="KW-0472">Membrane</keyword>
<keyword evidence="2 6" id="KW-0812">Transmembrane</keyword>
<feature type="compositionally biased region" description="Polar residues" evidence="5">
    <location>
        <begin position="1"/>
        <end position="11"/>
    </location>
</feature>
<gene>
    <name evidence="8" type="ORF">RR48_06690</name>
</gene>
<feature type="transmembrane region" description="Helical" evidence="6">
    <location>
        <begin position="216"/>
        <end position="233"/>
    </location>
</feature>
<feature type="domain" description="Amino acid transporter transmembrane" evidence="7">
    <location>
        <begin position="100"/>
        <end position="297"/>
    </location>
</feature>
<evidence type="ECO:0000256" key="1">
    <source>
        <dbReference type="ARBA" id="ARBA00004141"/>
    </source>
</evidence>
<dbReference type="GO" id="GO:0005774">
    <property type="term" value="C:vacuolar membrane"/>
    <property type="evidence" value="ECO:0007669"/>
    <property type="project" value="TreeGrafter"/>
</dbReference>
<accession>A0A194R5N7</accession>
<dbReference type="GO" id="GO:0015179">
    <property type="term" value="F:L-amino acid transmembrane transporter activity"/>
    <property type="evidence" value="ECO:0007669"/>
    <property type="project" value="TreeGrafter"/>
</dbReference>
<proteinExistence type="predicted"/>
<dbReference type="InParanoid" id="A0A194R5N7"/>
<evidence type="ECO:0000256" key="5">
    <source>
        <dbReference type="SAM" id="MobiDB-lite"/>
    </source>
</evidence>
<dbReference type="AlphaFoldDB" id="A0A194R5N7"/>
<feature type="transmembrane region" description="Helical" evidence="6">
    <location>
        <begin position="129"/>
        <end position="150"/>
    </location>
</feature>
<keyword evidence="3 6" id="KW-1133">Transmembrane helix</keyword>
<reference evidence="8 9" key="1">
    <citation type="journal article" date="2015" name="Nat. Commun.">
        <title>Outbred genome sequencing and CRISPR/Cas9 gene editing in butterflies.</title>
        <authorList>
            <person name="Li X."/>
            <person name="Fan D."/>
            <person name="Zhang W."/>
            <person name="Liu G."/>
            <person name="Zhang L."/>
            <person name="Zhao L."/>
            <person name="Fang X."/>
            <person name="Chen L."/>
            <person name="Dong Y."/>
            <person name="Chen Y."/>
            <person name="Ding Y."/>
            <person name="Zhao R."/>
            <person name="Feng M."/>
            <person name="Zhu Y."/>
            <person name="Feng Y."/>
            <person name="Jiang X."/>
            <person name="Zhu D."/>
            <person name="Xiang H."/>
            <person name="Feng X."/>
            <person name="Li S."/>
            <person name="Wang J."/>
            <person name="Zhang G."/>
            <person name="Kronforst M.R."/>
            <person name="Wang W."/>
        </authorList>
    </citation>
    <scope>NUCLEOTIDE SEQUENCE [LARGE SCALE GENOMIC DNA]</scope>
    <source>
        <strain evidence="8">Ya'a_city_454_Pm</strain>
        <tissue evidence="8">Whole body</tissue>
    </source>
</reference>
<protein>
    <submittedName>
        <fullName evidence="8">Proton-coupled amino acid transporter 4</fullName>
    </submittedName>
</protein>
<sequence>MEIKDNSTGQDYNPFEHRNVKKPNSDIRSLANLIKASLGSGLLAIPLAFANSGWALGIVETSHGCCRVVRKPLLGYAETCKVAFEVGPKQIRPYAKWARTVIFAMEGMGVVMPVENSMKKPQHFLGCRGVLVIAMTLIMILYTTLGLFGYFRYGDALRGSITLNLPIDDWPAICAKVFIALSILFTYPLHFYVVLDIFTKYTEPHIKENYRSITQVVARIAVVCFSGGIGIALPMLEQIINIVGAFFYSILGLIIPGIIETVFRWENLGKYNWILWKNILIVIFGLGSLVSGCTVTVFDIIEKFNSKME</sequence>
<feature type="transmembrane region" description="Helical" evidence="6">
    <location>
        <begin position="279"/>
        <end position="301"/>
    </location>
</feature>
<dbReference type="EMBL" id="KQ460761">
    <property type="protein sequence ID" value="KPJ12550.1"/>
    <property type="molecule type" value="Genomic_DNA"/>
</dbReference>
<evidence type="ECO:0000313" key="9">
    <source>
        <dbReference type="Proteomes" id="UP000053240"/>
    </source>
</evidence>
<evidence type="ECO:0000313" key="8">
    <source>
        <dbReference type="EMBL" id="KPJ12550.1"/>
    </source>
</evidence>
<dbReference type="Proteomes" id="UP000053240">
    <property type="component" value="Unassembled WGS sequence"/>
</dbReference>
<evidence type="ECO:0000256" key="6">
    <source>
        <dbReference type="SAM" id="Phobius"/>
    </source>
</evidence>